<dbReference type="InterPro" id="IPR046358">
    <property type="entry name" value="Flagellin_C"/>
</dbReference>
<dbReference type="PANTHER" id="PTHR42792:SF2">
    <property type="entry name" value="FLAGELLIN"/>
    <property type="match status" value="1"/>
</dbReference>
<dbReference type="EMBL" id="AEGR01000008">
    <property type="protein sequence ID" value="EGI78502.1"/>
    <property type="molecule type" value="Genomic_DNA"/>
</dbReference>
<keyword evidence="5" id="KW-0282">Flagellum</keyword>
<evidence type="ECO:0000256" key="2">
    <source>
        <dbReference type="ARBA" id="ARBA00005709"/>
    </source>
</evidence>
<feature type="non-terminal residue" evidence="5">
    <location>
        <position position="1"/>
    </location>
</feature>
<keyword evidence="3" id="KW-0975">Bacterial flagellum</keyword>
<evidence type="ECO:0000313" key="6">
    <source>
        <dbReference type="Proteomes" id="UP000016368"/>
    </source>
</evidence>
<keyword evidence="5" id="KW-0966">Cell projection</keyword>
<dbReference type="InterPro" id="IPR042187">
    <property type="entry name" value="Flagellin_C_sub2"/>
</dbReference>
<reference evidence="5 6" key="1">
    <citation type="journal article" date="2011" name="EMBO J.">
        <title>Structural diversity of bacterial flagellar motors.</title>
        <authorList>
            <person name="Chen S."/>
            <person name="Beeby M."/>
            <person name="Murphy G.E."/>
            <person name="Leadbetter J.R."/>
            <person name="Hendrixson D.R."/>
            <person name="Briegel A."/>
            <person name="Li Z."/>
            <person name="Shi J."/>
            <person name="Tocheva E.I."/>
            <person name="Muller A."/>
            <person name="Dobro M.J."/>
            <person name="Jensen G.J."/>
        </authorList>
    </citation>
    <scope>NUCLEOTIDE SEQUENCE [LARGE SCALE GENOMIC DNA]</scope>
    <source>
        <strain evidence="5 6">ATCC 19624</strain>
    </source>
</reference>
<protein>
    <submittedName>
        <fullName evidence="5">Flagellin domain-containing protein</fullName>
    </submittedName>
</protein>
<dbReference type="eggNOG" id="COG1344">
    <property type="taxonomic scope" value="Bacteria"/>
</dbReference>
<accession>F3KNZ2</accession>
<sequence length="83" mass="8772">DSALAFISGERAKLGALQSRFESTINNLNITAENLTASRSRIVDADFASETAALSRAQILQQAGTAMIAQANQLPQGVLALLR</sequence>
<dbReference type="Proteomes" id="UP000016368">
    <property type="component" value="Unassembled WGS sequence"/>
</dbReference>
<evidence type="ECO:0000256" key="1">
    <source>
        <dbReference type="ARBA" id="ARBA00004365"/>
    </source>
</evidence>
<comment type="similarity">
    <text evidence="2">Belongs to the bacterial flagellin family.</text>
</comment>
<dbReference type="RefSeq" id="WP_006296111.1">
    <property type="nucleotide sequence ID" value="NZ_AEGR01000008.1"/>
</dbReference>
<comment type="caution">
    <text evidence="5">The sequence shown here is derived from an EMBL/GenBank/DDBJ whole genome shotgun (WGS) entry which is preliminary data.</text>
</comment>
<evidence type="ECO:0000256" key="3">
    <source>
        <dbReference type="ARBA" id="ARBA00023143"/>
    </source>
</evidence>
<feature type="domain" description="Flagellin C-terminal" evidence="4">
    <location>
        <begin position="1"/>
        <end position="82"/>
    </location>
</feature>
<dbReference type="InterPro" id="IPR001492">
    <property type="entry name" value="Flagellin"/>
</dbReference>
<dbReference type="SUPFAM" id="SSF64518">
    <property type="entry name" value="Phase 1 flagellin"/>
    <property type="match status" value="1"/>
</dbReference>
<dbReference type="GO" id="GO:0005198">
    <property type="term" value="F:structural molecule activity"/>
    <property type="evidence" value="ECO:0007669"/>
    <property type="project" value="InterPro"/>
</dbReference>
<comment type="subcellular location">
    <subcellularLocation>
        <location evidence="1">Bacterial flagellum</location>
    </subcellularLocation>
</comment>
<keyword evidence="6" id="KW-1185">Reference proteome</keyword>
<dbReference type="PANTHER" id="PTHR42792">
    <property type="entry name" value="FLAGELLIN"/>
    <property type="match status" value="1"/>
</dbReference>
<dbReference type="Gene3D" id="1.20.1330.10">
    <property type="entry name" value="f41 fragment of flagellin, N-terminal domain"/>
    <property type="match status" value="1"/>
</dbReference>
<evidence type="ECO:0000313" key="5">
    <source>
        <dbReference type="EMBL" id="EGI78502.1"/>
    </source>
</evidence>
<gene>
    <name evidence="5" type="ORF">HGR_00689</name>
</gene>
<dbReference type="AlphaFoldDB" id="F3KNZ2"/>
<name>F3KNZ2_9BURK</name>
<organism evidence="5 6">
    <name type="scientific">Hylemonella gracilis ATCC 19624</name>
    <dbReference type="NCBI Taxonomy" id="887062"/>
    <lineage>
        <taxon>Bacteria</taxon>
        <taxon>Pseudomonadati</taxon>
        <taxon>Pseudomonadota</taxon>
        <taxon>Betaproteobacteria</taxon>
        <taxon>Burkholderiales</taxon>
        <taxon>Comamonadaceae</taxon>
        <taxon>Hylemonella</taxon>
    </lineage>
</organism>
<dbReference type="Pfam" id="PF00700">
    <property type="entry name" value="Flagellin_C"/>
    <property type="match status" value="1"/>
</dbReference>
<dbReference type="GO" id="GO:0009288">
    <property type="term" value="C:bacterial-type flagellum"/>
    <property type="evidence" value="ECO:0007669"/>
    <property type="project" value="UniProtKB-SubCell"/>
</dbReference>
<dbReference type="STRING" id="887062.HGR_00689"/>
<dbReference type="Gene3D" id="6.10.10.10">
    <property type="entry name" value="Flagellar export chaperone, C-terminal domain"/>
    <property type="match status" value="1"/>
</dbReference>
<keyword evidence="5" id="KW-0969">Cilium</keyword>
<evidence type="ECO:0000259" key="4">
    <source>
        <dbReference type="Pfam" id="PF00700"/>
    </source>
</evidence>
<proteinExistence type="inferred from homology"/>